<dbReference type="EMBL" id="PIDP01000879">
    <property type="protein sequence ID" value="PLM92602.1"/>
    <property type="molecule type" value="Genomic_DNA"/>
</dbReference>
<name>A0A2N4YXG2_KLEVA</name>
<proteinExistence type="predicted"/>
<dbReference type="AlphaFoldDB" id="A0A2N4YXG2"/>
<evidence type="ECO:0000313" key="2">
    <source>
        <dbReference type="EMBL" id="PLM92602.1"/>
    </source>
</evidence>
<gene>
    <name evidence="3" type="ORF">CWM98_27535</name>
    <name evidence="2" type="ORF">CWN47_21400</name>
</gene>
<protein>
    <submittedName>
        <fullName evidence="2">Uncharacterized protein</fullName>
    </submittedName>
</protein>
<sequence>MFRHRRFHGLLGIRSADMEGNSLIFNSEIIRDWSGFANPNCHQVLVQQTSGLRISVKIYQQGLIYPIVFAWFLGLLLIKSSGISHLRCSYSLIYSGIGYQQPDG</sequence>
<dbReference type="EMBL" id="PICB01001901">
    <property type="protein sequence ID" value="PLP40313.1"/>
    <property type="molecule type" value="Genomic_DNA"/>
</dbReference>
<accession>A0A2N4YXG2</accession>
<evidence type="ECO:0000256" key="1">
    <source>
        <dbReference type="SAM" id="Phobius"/>
    </source>
</evidence>
<dbReference type="Proteomes" id="UP000234473">
    <property type="component" value="Unassembled WGS sequence"/>
</dbReference>
<evidence type="ECO:0000313" key="3">
    <source>
        <dbReference type="EMBL" id="PLP40313.1"/>
    </source>
</evidence>
<evidence type="ECO:0000313" key="4">
    <source>
        <dbReference type="Proteomes" id="UP000234412"/>
    </source>
</evidence>
<dbReference type="Proteomes" id="UP000234412">
    <property type="component" value="Unassembled WGS sequence"/>
</dbReference>
<evidence type="ECO:0000313" key="5">
    <source>
        <dbReference type="Proteomes" id="UP000234473"/>
    </source>
</evidence>
<keyword evidence="1" id="KW-0812">Transmembrane</keyword>
<keyword evidence="1" id="KW-1133">Transmembrane helix</keyword>
<keyword evidence="1" id="KW-0472">Membrane</keyword>
<reference evidence="4 5" key="1">
    <citation type="submission" date="2017-11" db="EMBL/GenBank/DDBJ databases">
        <authorList>
            <person name="Han C.G."/>
        </authorList>
    </citation>
    <scope>NUCLEOTIDE SEQUENCE [LARGE SCALE GENOMIC DNA]</scope>
    <source>
        <strain evidence="3 5">A5</strain>
        <strain evidence="2 4">A8</strain>
    </source>
</reference>
<reference evidence="4 5" key="2">
    <citation type="submission" date="2018-01" db="EMBL/GenBank/DDBJ databases">
        <title>Genomic study of Klebsiella pneumoniae.</title>
        <authorList>
            <person name="Yang Y."/>
            <person name="Bicalho R."/>
        </authorList>
    </citation>
    <scope>NUCLEOTIDE SEQUENCE [LARGE SCALE GENOMIC DNA]</scope>
    <source>
        <strain evidence="3 5">A5</strain>
        <strain evidence="2 4">A8</strain>
    </source>
</reference>
<organism evidence="2 4">
    <name type="scientific">Klebsiella variicola</name>
    <dbReference type="NCBI Taxonomy" id="244366"/>
    <lineage>
        <taxon>Bacteria</taxon>
        <taxon>Pseudomonadati</taxon>
        <taxon>Pseudomonadota</taxon>
        <taxon>Gammaproteobacteria</taxon>
        <taxon>Enterobacterales</taxon>
        <taxon>Enterobacteriaceae</taxon>
        <taxon>Klebsiella/Raoultella group</taxon>
        <taxon>Klebsiella</taxon>
        <taxon>Klebsiella pneumoniae complex</taxon>
    </lineage>
</organism>
<comment type="caution">
    <text evidence="2">The sequence shown here is derived from an EMBL/GenBank/DDBJ whole genome shotgun (WGS) entry which is preliminary data.</text>
</comment>
<feature type="transmembrane region" description="Helical" evidence="1">
    <location>
        <begin position="58"/>
        <end position="78"/>
    </location>
</feature>